<reference evidence="1 2" key="1">
    <citation type="submission" date="2018-08" db="EMBL/GenBank/DDBJ databases">
        <title>A genome reference for cultivated species of the human gut microbiota.</title>
        <authorList>
            <person name="Zou Y."/>
            <person name="Xue W."/>
            <person name="Luo G."/>
        </authorList>
    </citation>
    <scope>NUCLEOTIDE SEQUENCE [LARGE SCALE GENOMIC DNA]</scope>
    <source>
        <strain evidence="1 2">AF48-16</strain>
    </source>
</reference>
<protein>
    <recommendedName>
        <fullName evidence="3">Phage protein</fullName>
    </recommendedName>
</protein>
<evidence type="ECO:0008006" key="3">
    <source>
        <dbReference type="Google" id="ProtNLM"/>
    </source>
</evidence>
<sequence length="249" mass="28296">MSENIKDALEYAVDLSSGQEVIHKIEDHVFYDSNKASLRNLFPAKYADPLEVNSLSGMVQYLLSKFDQETTDDPDELLVHVESPTRVIVYSQLNAERKRESLIAAQAELQNYPYGQFLDQERFVINIKSLFDRTDDAEAILRFSSAIKIENSADVKDDGVTQTATVRTGAKTVAEGEVPSPAVLRPFRTFLEVEQPESQFVFRINERGNCALFEADGGLWKYHAKESIHEYLKTELEELIDQEKITIIL</sequence>
<accession>A0A415ENM1</accession>
<evidence type="ECO:0000313" key="1">
    <source>
        <dbReference type="EMBL" id="RHK04293.1"/>
    </source>
</evidence>
<proteinExistence type="predicted"/>
<evidence type="ECO:0000313" key="2">
    <source>
        <dbReference type="Proteomes" id="UP000286288"/>
    </source>
</evidence>
<dbReference type="Proteomes" id="UP000286288">
    <property type="component" value="Unassembled WGS sequence"/>
</dbReference>
<comment type="caution">
    <text evidence="1">The sequence shown here is derived from an EMBL/GenBank/DDBJ whole genome shotgun (WGS) entry which is preliminary data.</text>
</comment>
<dbReference type="AlphaFoldDB" id="A0A415ENM1"/>
<organism evidence="1 2">
    <name type="scientific">Enterococcus casseliflavus</name>
    <name type="common">Enterococcus flavescens</name>
    <dbReference type="NCBI Taxonomy" id="37734"/>
    <lineage>
        <taxon>Bacteria</taxon>
        <taxon>Bacillati</taxon>
        <taxon>Bacillota</taxon>
        <taxon>Bacilli</taxon>
        <taxon>Lactobacillales</taxon>
        <taxon>Enterococcaceae</taxon>
        <taxon>Enterococcus</taxon>
    </lineage>
</organism>
<gene>
    <name evidence="1" type="ORF">DW084_16475</name>
</gene>
<dbReference type="EMBL" id="QRMZ01000029">
    <property type="protein sequence ID" value="RHK04293.1"/>
    <property type="molecule type" value="Genomic_DNA"/>
</dbReference>
<name>A0A415ENM1_ENTCA</name>